<accession>A0A0F4G9C0</accession>
<gene>
    <name evidence="3" type="ORF">TI39_contig4234g00003</name>
</gene>
<dbReference type="AlphaFoldDB" id="A0A0F4G9C0"/>
<name>A0A0F4G9C0_9PEZI</name>
<feature type="compositionally biased region" description="Basic and acidic residues" evidence="2">
    <location>
        <begin position="42"/>
        <end position="58"/>
    </location>
</feature>
<protein>
    <submittedName>
        <fullName evidence="3">Uncharacterized protein</fullName>
    </submittedName>
</protein>
<evidence type="ECO:0000313" key="3">
    <source>
        <dbReference type="EMBL" id="KJX93924.1"/>
    </source>
</evidence>
<dbReference type="Proteomes" id="UP000033647">
    <property type="component" value="Unassembled WGS sequence"/>
</dbReference>
<feature type="compositionally biased region" description="Polar residues" evidence="2">
    <location>
        <begin position="23"/>
        <end position="38"/>
    </location>
</feature>
<evidence type="ECO:0000256" key="2">
    <source>
        <dbReference type="SAM" id="MobiDB-lite"/>
    </source>
</evidence>
<dbReference type="STRING" id="1047168.A0A0F4G9C0"/>
<dbReference type="OrthoDB" id="9977870at2759"/>
<evidence type="ECO:0000256" key="1">
    <source>
        <dbReference type="SAM" id="Coils"/>
    </source>
</evidence>
<comment type="caution">
    <text evidence="3">The sequence shown here is derived from an EMBL/GenBank/DDBJ whole genome shotgun (WGS) entry which is preliminary data.</text>
</comment>
<proteinExistence type="predicted"/>
<keyword evidence="1" id="KW-0175">Coiled coil</keyword>
<dbReference type="EMBL" id="LAFY01004193">
    <property type="protein sequence ID" value="KJX93924.1"/>
    <property type="molecule type" value="Genomic_DNA"/>
</dbReference>
<feature type="coiled-coil region" evidence="1">
    <location>
        <begin position="213"/>
        <end position="240"/>
    </location>
</feature>
<organism evidence="3 4">
    <name type="scientific">Zymoseptoria brevis</name>
    <dbReference type="NCBI Taxonomy" id="1047168"/>
    <lineage>
        <taxon>Eukaryota</taxon>
        <taxon>Fungi</taxon>
        <taxon>Dikarya</taxon>
        <taxon>Ascomycota</taxon>
        <taxon>Pezizomycotina</taxon>
        <taxon>Dothideomycetes</taxon>
        <taxon>Dothideomycetidae</taxon>
        <taxon>Mycosphaerellales</taxon>
        <taxon>Mycosphaerellaceae</taxon>
        <taxon>Zymoseptoria</taxon>
    </lineage>
</organism>
<evidence type="ECO:0000313" key="4">
    <source>
        <dbReference type="Proteomes" id="UP000033647"/>
    </source>
</evidence>
<sequence length="331" mass="37732">MTQGEQNALLEKLEQWDEAAPSIASSRRGSTATQSFPTVLSDRSEQTSSEFERQKEFSTAAHDELGRIAELPEYTTLLSVQATQRDRFLHWTAAQRMSLTASHSDQRKDILTTHESAAEGLAEHHADALAEAEDKQIVAEAALREAHLIEKFSAETCLRHREAYCSGMLSNGEPHGRNITDVDLERLEIARREKEMIQGRHFSAINVLRGEQGRRIKLRKQRQERELQELARQQRREELEFERRCSAEVSKLEGGLAEKKRKLEWRWELQMALLAKKLWQPEGGMEENFRLPTAKWTGSEPGRVISASAELTVDEAIEMESQVAAQEFKIG</sequence>
<keyword evidence="4" id="KW-1185">Reference proteome</keyword>
<reference evidence="3 4" key="1">
    <citation type="submission" date="2015-03" db="EMBL/GenBank/DDBJ databases">
        <title>RNA-seq based gene annotation and comparative genomics of four Zymoseptoria species reveal species-specific pathogenicity related genes and transposable element activity.</title>
        <authorList>
            <person name="Grandaubert J."/>
            <person name="Bhattacharyya A."/>
            <person name="Stukenbrock E.H."/>
        </authorList>
    </citation>
    <scope>NUCLEOTIDE SEQUENCE [LARGE SCALE GENOMIC DNA]</scope>
    <source>
        <strain evidence="3 4">Zb18110</strain>
    </source>
</reference>
<feature type="region of interest" description="Disordered" evidence="2">
    <location>
        <begin position="19"/>
        <end position="58"/>
    </location>
</feature>